<gene>
    <name evidence="3" type="ORF">RB2654_11128</name>
</gene>
<dbReference type="STRING" id="314271.RB2654_11128"/>
<dbReference type="EMBL" id="AAMT01000006">
    <property type="protein sequence ID" value="EAQ13046.1"/>
    <property type="molecule type" value="Genomic_DNA"/>
</dbReference>
<dbReference type="Gene3D" id="2.60.120.10">
    <property type="entry name" value="Jelly Rolls"/>
    <property type="match status" value="1"/>
</dbReference>
<dbReference type="PROSITE" id="PS50042">
    <property type="entry name" value="CNMP_BINDING_3"/>
    <property type="match status" value="1"/>
</dbReference>
<keyword evidence="1" id="KW-0812">Transmembrane</keyword>
<protein>
    <submittedName>
        <fullName evidence="3">Cyclic nucleotide-binding domain protein</fullName>
    </submittedName>
</protein>
<evidence type="ECO:0000313" key="3">
    <source>
        <dbReference type="EMBL" id="EAQ13046.1"/>
    </source>
</evidence>
<feature type="transmembrane region" description="Helical" evidence="1">
    <location>
        <begin position="31"/>
        <end position="50"/>
    </location>
</feature>
<dbReference type="CDD" id="cd00038">
    <property type="entry name" value="CAP_ED"/>
    <property type="match status" value="1"/>
</dbReference>
<accession>A3VFD1</accession>
<proteinExistence type="predicted"/>
<dbReference type="Pfam" id="PF00027">
    <property type="entry name" value="cNMP_binding"/>
    <property type="match status" value="1"/>
</dbReference>
<feature type="domain" description="Cyclic nucleotide-binding" evidence="2">
    <location>
        <begin position="93"/>
        <end position="190"/>
    </location>
</feature>
<dbReference type="InterPro" id="IPR014710">
    <property type="entry name" value="RmlC-like_jellyroll"/>
</dbReference>
<dbReference type="InterPro" id="IPR018490">
    <property type="entry name" value="cNMP-bd_dom_sf"/>
</dbReference>
<dbReference type="RefSeq" id="WP_008331570.1">
    <property type="nucleotide sequence ID" value="NZ_CH902578.1"/>
</dbReference>
<comment type="caution">
    <text evidence="3">The sequence shown here is derived from an EMBL/GenBank/DDBJ whole genome shotgun (WGS) entry which is preliminary data.</text>
</comment>
<organism evidence="3 4">
    <name type="scientific">Maritimibacter alkaliphilus HTCC2654</name>
    <dbReference type="NCBI Taxonomy" id="314271"/>
    <lineage>
        <taxon>Bacteria</taxon>
        <taxon>Pseudomonadati</taxon>
        <taxon>Pseudomonadota</taxon>
        <taxon>Alphaproteobacteria</taxon>
        <taxon>Rhodobacterales</taxon>
        <taxon>Roseobacteraceae</taxon>
        <taxon>Maritimibacter</taxon>
    </lineage>
</organism>
<name>A3VFD1_9RHOB</name>
<feature type="transmembrane region" description="Helical" evidence="1">
    <location>
        <begin position="56"/>
        <end position="74"/>
    </location>
</feature>
<reference evidence="3 4" key="1">
    <citation type="journal article" date="2010" name="J. Bacteriol.">
        <title>Genome sequences of Pelagibaca bermudensis HTCC2601T and Maritimibacter alkaliphilus HTCC2654T, the type strains of two marine Roseobacter genera.</title>
        <authorList>
            <person name="Thrash J.C."/>
            <person name="Cho J.C."/>
            <person name="Ferriera S."/>
            <person name="Johnson J."/>
            <person name="Vergin K.L."/>
            <person name="Giovannoni S.J."/>
        </authorList>
    </citation>
    <scope>NUCLEOTIDE SEQUENCE [LARGE SCALE GENOMIC DNA]</scope>
    <source>
        <strain evidence="3 4">HTCC2654</strain>
    </source>
</reference>
<evidence type="ECO:0000313" key="4">
    <source>
        <dbReference type="Proteomes" id="UP000002931"/>
    </source>
</evidence>
<dbReference type="eggNOG" id="COG0664">
    <property type="taxonomic scope" value="Bacteria"/>
</dbReference>
<feature type="transmembrane region" description="Helical" evidence="1">
    <location>
        <begin position="6"/>
        <end position="24"/>
    </location>
</feature>
<dbReference type="SMART" id="SM00100">
    <property type="entry name" value="cNMP"/>
    <property type="match status" value="1"/>
</dbReference>
<keyword evidence="1" id="KW-0472">Membrane</keyword>
<sequence length="227" mass="25245">MDLTFLTDGFFGHLSYILLIVSSLMRRMFWLRLFVMGSAIAGIIFDWFIIGNVVGAFWQALLVLVNVVQIVLLWTRDHRAKFSDEEKHMIETWLTGGTPGARRLLLDMGRWETLAPGEVLTEEGVRPRFLTYIVSGAAVVTSDGSEVARVAPDHFIGEMSLMGDGLATAGVSVSDTARVWQIERNKLDRMKVNQPHLYGLIEAGTALNLRAKVIHGNQRTKQSSTAA</sequence>
<dbReference type="InterPro" id="IPR000595">
    <property type="entry name" value="cNMP-bd_dom"/>
</dbReference>
<keyword evidence="1" id="KW-1133">Transmembrane helix</keyword>
<keyword evidence="4" id="KW-1185">Reference proteome</keyword>
<dbReference type="SUPFAM" id="SSF51206">
    <property type="entry name" value="cAMP-binding domain-like"/>
    <property type="match status" value="1"/>
</dbReference>
<evidence type="ECO:0000259" key="2">
    <source>
        <dbReference type="PROSITE" id="PS50042"/>
    </source>
</evidence>
<evidence type="ECO:0000256" key="1">
    <source>
        <dbReference type="SAM" id="Phobius"/>
    </source>
</evidence>
<dbReference type="AlphaFoldDB" id="A3VFD1"/>
<dbReference type="HOGENOM" id="CLU_1223515_0_0_5"/>
<dbReference type="Proteomes" id="UP000002931">
    <property type="component" value="Unassembled WGS sequence"/>
</dbReference>